<gene>
    <name evidence="3" type="ORF">SAMN04488085_1172</name>
</gene>
<evidence type="ECO:0000259" key="2">
    <source>
        <dbReference type="Pfam" id="PF14230"/>
    </source>
</evidence>
<accession>A0A1I4K8L8</accession>
<evidence type="ECO:0000313" key="3">
    <source>
        <dbReference type="EMBL" id="SFL75074.1"/>
    </source>
</evidence>
<dbReference type="Pfam" id="PF14230">
    <property type="entry name" value="DUF4333"/>
    <property type="match status" value="1"/>
</dbReference>
<name>A0A1I4K8L8_9ACTN</name>
<reference evidence="3 4" key="1">
    <citation type="submission" date="2016-10" db="EMBL/GenBank/DDBJ databases">
        <authorList>
            <person name="de Groot N.N."/>
        </authorList>
    </citation>
    <scope>NUCLEOTIDE SEQUENCE [LARGE SCALE GENOMIC DNA]</scope>
    <source>
        <strain evidence="3 4">DSM 45317</strain>
    </source>
</reference>
<sequence>MSGLGRRLPLLAAAPALALALTSCSAIEQGELESQVAAALESEFGDAPEVTCQEDLDAKVDARTECTAVDPDTGEDIPLTITVTSVEGDTAQFEIERAG</sequence>
<feature type="chain" id="PRO_5011767910" description="DUF4333 domain-containing protein" evidence="1">
    <location>
        <begin position="27"/>
        <end position="99"/>
    </location>
</feature>
<dbReference type="InterPro" id="IPR025637">
    <property type="entry name" value="DUF4333"/>
</dbReference>
<dbReference type="RefSeq" id="WP_177212919.1">
    <property type="nucleotide sequence ID" value="NZ_FOSW01000017.1"/>
</dbReference>
<organism evidence="3 4">
    <name type="scientific">Geodermatophilus ruber</name>
    <dbReference type="NCBI Taxonomy" id="504800"/>
    <lineage>
        <taxon>Bacteria</taxon>
        <taxon>Bacillati</taxon>
        <taxon>Actinomycetota</taxon>
        <taxon>Actinomycetes</taxon>
        <taxon>Geodermatophilales</taxon>
        <taxon>Geodermatophilaceae</taxon>
        <taxon>Geodermatophilus</taxon>
    </lineage>
</organism>
<protein>
    <recommendedName>
        <fullName evidence="2">DUF4333 domain-containing protein</fullName>
    </recommendedName>
</protein>
<dbReference type="EMBL" id="FOSW01000017">
    <property type="protein sequence ID" value="SFL75074.1"/>
    <property type="molecule type" value="Genomic_DNA"/>
</dbReference>
<feature type="signal peptide" evidence="1">
    <location>
        <begin position="1"/>
        <end position="26"/>
    </location>
</feature>
<dbReference type="InParanoid" id="A0A1I4K8L8"/>
<keyword evidence="1" id="KW-0732">Signal</keyword>
<feature type="domain" description="DUF4333" evidence="2">
    <location>
        <begin position="23"/>
        <end position="88"/>
    </location>
</feature>
<keyword evidence="4" id="KW-1185">Reference proteome</keyword>
<proteinExistence type="predicted"/>
<evidence type="ECO:0000313" key="4">
    <source>
        <dbReference type="Proteomes" id="UP000199152"/>
    </source>
</evidence>
<evidence type="ECO:0000256" key="1">
    <source>
        <dbReference type="SAM" id="SignalP"/>
    </source>
</evidence>
<dbReference type="PROSITE" id="PS51257">
    <property type="entry name" value="PROKAR_LIPOPROTEIN"/>
    <property type="match status" value="1"/>
</dbReference>
<dbReference type="Proteomes" id="UP000199152">
    <property type="component" value="Unassembled WGS sequence"/>
</dbReference>
<dbReference type="AlphaFoldDB" id="A0A1I4K8L8"/>